<feature type="domain" description="G-protein coupled receptors family 1 profile" evidence="9">
    <location>
        <begin position="45"/>
        <end position="332"/>
    </location>
</feature>
<protein>
    <submittedName>
        <fullName evidence="10">Chemosensory receptor a</fullName>
    </submittedName>
</protein>
<keyword evidence="3 8" id="KW-1133">Transmembrane helix</keyword>
<keyword evidence="2 8" id="KW-0812">Transmembrane</keyword>
<keyword evidence="11" id="KW-1185">Reference proteome</keyword>
<dbReference type="Pfam" id="PF00001">
    <property type="entry name" value="7tm_1"/>
    <property type="match status" value="1"/>
</dbReference>
<keyword evidence="5 8" id="KW-0472">Membrane</keyword>
<proteinExistence type="predicted"/>
<feature type="transmembrane region" description="Helical" evidence="8">
    <location>
        <begin position="211"/>
        <end position="229"/>
    </location>
</feature>
<keyword evidence="4" id="KW-0297">G-protein coupled receptor</keyword>
<dbReference type="PANTHER" id="PTHR24243">
    <property type="entry name" value="G-PROTEIN COUPLED RECEPTOR"/>
    <property type="match status" value="1"/>
</dbReference>
<feature type="transmembrane region" description="Helical" evidence="8">
    <location>
        <begin position="66"/>
        <end position="90"/>
    </location>
</feature>
<evidence type="ECO:0000256" key="3">
    <source>
        <dbReference type="ARBA" id="ARBA00022989"/>
    </source>
</evidence>
<sequence>MANLMEQLNDTLNTRLTSPHEFVSHLLLSALIPTWPAIILFGLLANLVNIIIFVKTGIRDSVTTLLFSLAVSDVFFLLLISPTGATYIIFHFQPKWDWPFDRNFTFFLLYWPAFTLYDFSAYISVSIGVIRCACVAMPLRFKSLFTKSRTVKLVFFLFIVALLLRMPVLTMVRIGWRFNPAKNSSEPYVQSYNRETLTQINDILNRNSLPYINFIIMIACVIILTTKLYEATRVRSSHTAHSHTDEIDKQSGDKNKAIAGRLSAKDIQVVQSVVLVCSIFIISQLPFLLYSTARLIQPEFNDKGYYRHLFRACTTISTTCSFLNASVNIFVYYRYNSKYRSAFLSAFYRKTVNG</sequence>
<feature type="transmembrane region" description="Helical" evidence="8">
    <location>
        <begin position="119"/>
        <end position="141"/>
    </location>
</feature>
<dbReference type="GO" id="GO:0005886">
    <property type="term" value="C:plasma membrane"/>
    <property type="evidence" value="ECO:0007669"/>
    <property type="project" value="TreeGrafter"/>
</dbReference>
<organism evidence="10 11">
    <name type="scientific">Plakobranchus ocellatus</name>
    <dbReference type="NCBI Taxonomy" id="259542"/>
    <lineage>
        <taxon>Eukaryota</taxon>
        <taxon>Metazoa</taxon>
        <taxon>Spiralia</taxon>
        <taxon>Lophotrochozoa</taxon>
        <taxon>Mollusca</taxon>
        <taxon>Gastropoda</taxon>
        <taxon>Heterobranchia</taxon>
        <taxon>Euthyneura</taxon>
        <taxon>Panpulmonata</taxon>
        <taxon>Sacoglossa</taxon>
        <taxon>Placobranchoidea</taxon>
        <taxon>Plakobranchidae</taxon>
        <taxon>Plakobranchus</taxon>
    </lineage>
</organism>
<reference evidence="10 11" key="1">
    <citation type="journal article" date="2021" name="Elife">
        <title>Chloroplast acquisition without the gene transfer in kleptoplastic sea slugs, Plakobranchus ocellatus.</title>
        <authorList>
            <person name="Maeda T."/>
            <person name="Takahashi S."/>
            <person name="Yoshida T."/>
            <person name="Shimamura S."/>
            <person name="Takaki Y."/>
            <person name="Nagai Y."/>
            <person name="Toyoda A."/>
            <person name="Suzuki Y."/>
            <person name="Arimoto A."/>
            <person name="Ishii H."/>
            <person name="Satoh N."/>
            <person name="Nishiyama T."/>
            <person name="Hasebe M."/>
            <person name="Maruyama T."/>
            <person name="Minagawa J."/>
            <person name="Obokata J."/>
            <person name="Shigenobu S."/>
        </authorList>
    </citation>
    <scope>NUCLEOTIDE SEQUENCE [LARGE SCALE GENOMIC DNA]</scope>
</reference>
<evidence type="ECO:0000256" key="6">
    <source>
        <dbReference type="ARBA" id="ARBA00023170"/>
    </source>
</evidence>
<dbReference type="GO" id="GO:0004930">
    <property type="term" value="F:G protein-coupled receptor activity"/>
    <property type="evidence" value="ECO:0007669"/>
    <property type="project" value="UniProtKB-KW"/>
</dbReference>
<feature type="transmembrane region" description="Helical" evidence="8">
    <location>
        <begin position="309"/>
        <end position="333"/>
    </location>
</feature>
<evidence type="ECO:0000256" key="1">
    <source>
        <dbReference type="ARBA" id="ARBA00004141"/>
    </source>
</evidence>
<evidence type="ECO:0000313" key="10">
    <source>
        <dbReference type="EMBL" id="GFO12940.1"/>
    </source>
</evidence>
<evidence type="ECO:0000256" key="5">
    <source>
        <dbReference type="ARBA" id="ARBA00023136"/>
    </source>
</evidence>
<dbReference type="InterPro" id="IPR017452">
    <property type="entry name" value="GPCR_Rhodpsn_7TM"/>
</dbReference>
<keyword evidence="7" id="KW-0807">Transducer</keyword>
<gene>
    <name evidence="10" type="ORF">PoB_003944500</name>
</gene>
<evidence type="ECO:0000256" key="8">
    <source>
        <dbReference type="SAM" id="Phobius"/>
    </source>
</evidence>
<dbReference type="PANTHER" id="PTHR24243:SF230">
    <property type="entry name" value="G-PROTEIN COUPLED RECEPTORS FAMILY 1 PROFILE DOMAIN-CONTAINING PROTEIN"/>
    <property type="match status" value="1"/>
</dbReference>
<evidence type="ECO:0000259" key="9">
    <source>
        <dbReference type="PROSITE" id="PS50262"/>
    </source>
</evidence>
<dbReference type="PRINTS" id="PR00237">
    <property type="entry name" value="GPCRRHODOPSN"/>
</dbReference>
<accession>A0AAV4AX49</accession>
<dbReference type="InterPro" id="IPR000276">
    <property type="entry name" value="GPCR_Rhodpsn"/>
</dbReference>
<dbReference type="SUPFAM" id="SSF81321">
    <property type="entry name" value="Family A G protein-coupled receptor-like"/>
    <property type="match status" value="1"/>
</dbReference>
<evidence type="ECO:0000256" key="4">
    <source>
        <dbReference type="ARBA" id="ARBA00023040"/>
    </source>
</evidence>
<feature type="transmembrane region" description="Helical" evidence="8">
    <location>
        <begin position="153"/>
        <end position="176"/>
    </location>
</feature>
<dbReference type="EMBL" id="BLXT01004479">
    <property type="protein sequence ID" value="GFO12940.1"/>
    <property type="molecule type" value="Genomic_DNA"/>
</dbReference>
<comment type="subcellular location">
    <subcellularLocation>
        <location evidence="1">Membrane</location>
        <topology evidence="1">Multi-pass membrane protein</topology>
    </subcellularLocation>
</comment>
<comment type="caution">
    <text evidence="10">The sequence shown here is derived from an EMBL/GenBank/DDBJ whole genome shotgun (WGS) entry which is preliminary data.</text>
</comment>
<dbReference type="PROSITE" id="PS50262">
    <property type="entry name" value="G_PROTEIN_RECEP_F1_2"/>
    <property type="match status" value="1"/>
</dbReference>
<feature type="transmembrane region" description="Helical" evidence="8">
    <location>
        <begin position="34"/>
        <end position="54"/>
    </location>
</feature>
<evidence type="ECO:0000313" key="11">
    <source>
        <dbReference type="Proteomes" id="UP000735302"/>
    </source>
</evidence>
<dbReference type="AlphaFoldDB" id="A0AAV4AX49"/>
<dbReference type="Proteomes" id="UP000735302">
    <property type="component" value="Unassembled WGS sequence"/>
</dbReference>
<evidence type="ECO:0000256" key="7">
    <source>
        <dbReference type="ARBA" id="ARBA00023224"/>
    </source>
</evidence>
<dbReference type="Gene3D" id="1.20.1070.10">
    <property type="entry name" value="Rhodopsin 7-helix transmembrane proteins"/>
    <property type="match status" value="1"/>
</dbReference>
<keyword evidence="6 10" id="KW-0675">Receptor</keyword>
<name>A0AAV4AX49_9GAST</name>
<feature type="transmembrane region" description="Helical" evidence="8">
    <location>
        <begin position="269"/>
        <end position="289"/>
    </location>
</feature>
<evidence type="ECO:0000256" key="2">
    <source>
        <dbReference type="ARBA" id="ARBA00022692"/>
    </source>
</evidence>